<protein>
    <recommendedName>
        <fullName evidence="5">Pectate lyase superfamily protein domain-containing protein</fullName>
    </recommendedName>
</protein>
<organism evidence="3 4">
    <name type="scientific">Enterococcus mundtii</name>
    <dbReference type="NCBI Taxonomy" id="53346"/>
    <lineage>
        <taxon>Bacteria</taxon>
        <taxon>Bacillati</taxon>
        <taxon>Bacillota</taxon>
        <taxon>Bacilli</taxon>
        <taxon>Lactobacillales</taxon>
        <taxon>Enterococcaceae</taxon>
        <taxon>Enterococcus</taxon>
    </lineage>
</organism>
<evidence type="ECO:0000313" key="4">
    <source>
        <dbReference type="Proteomes" id="UP000557857"/>
    </source>
</evidence>
<dbReference type="InterPro" id="IPR012334">
    <property type="entry name" value="Pectin_lyas_fold"/>
</dbReference>
<proteinExistence type="predicted"/>
<accession>A0A848N0K9</accession>
<evidence type="ECO:0000313" key="3">
    <source>
        <dbReference type="EMBL" id="NMP59700.1"/>
    </source>
</evidence>
<evidence type="ECO:0000259" key="1">
    <source>
        <dbReference type="Pfam" id="PF12708"/>
    </source>
</evidence>
<dbReference type="Pfam" id="PF13731">
    <property type="entry name" value="WxL"/>
    <property type="match status" value="1"/>
</dbReference>
<dbReference type="InterPro" id="IPR027994">
    <property type="entry name" value="WxL_dom"/>
</dbReference>
<dbReference type="InterPro" id="IPR011050">
    <property type="entry name" value="Pectin_lyase_fold/virulence"/>
</dbReference>
<sequence length="814" mass="90593">MYKKKKISVGSLLLMIILGLFLINPIGEIHAQTQLKGNTKIQDSAWLDATDQEIFGTNALHKESALDQSVKLQAIIDQAMTQTKKVYIPAGVYILDENVTLRSGLKLKGDQSAPTIFQNTTSKNVTLSDENYQTSHNIELSQLFFDGIGIFTRRSNGIVIKDNIFYHPVSLYPINLQASNGATIQNNIFMRDHEHSTPDTENRAIYIGGFATSGIYEYMENVHINDNLFGLRINELDAIKSFSNEAIVQTINRLQSALKSQEIVLAHNDQNYLSCGVNSYNNTKNVLIKDNFFQQMYENEDRFGVVGDHAIYLRGSQSVQVVGNHVRGLHNGPYGGFKFKSGRDITIMNNYLRNTGLILYETPEFGLGDSYAQGTVAELSNFLVANNVFDFKEWQDRYAIGMEYNRHTGIDNVFNGVFIDNHFVNYHNIPANRRRELLIMNGVGEGFKGVSTFVSGNTRDDTADRVLNVEYWTSEDYQHMPVSWTDLIDPTVYEQYKDVRIPVSNTFPVGLEVELILGESYDPFDFVSQTHDSDDEKPEITLVNPEVLTKVGQHQLELLLTYANGREVRVFSTVTVVSQSSDENGSNTPTNNVKTQGQITFLPNSEELIVIPPETSPEVTIPPDVLGVTGPLSIVKAISMDFGRQVISTKDQIYEMNAEMAELVDGSGKTPYVSFAQIQDLRGTNEGWTLNLSLSDFTSRTRNNLLKGVEINLIDPSVHYEGNNEENAPSNNEQLIKLIPNTGKVTLMAASSGTGSGTSSVVLGNQSDLENQLIDQTSSIVKNTSILLTVPGRAGKDATSYRSVLTWELAMVPE</sequence>
<evidence type="ECO:0008006" key="5">
    <source>
        <dbReference type="Google" id="ProtNLM"/>
    </source>
</evidence>
<dbReference type="AlphaFoldDB" id="A0A848N0K9"/>
<evidence type="ECO:0000259" key="2">
    <source>
        <dbReference type="Pfam" id="PF13731"/>
    </source>
</evidence>
<reference evidence="3 4" key="1">
    <citation type="submission" date="2020-04" db="EMBL/GenBank/DDBJ databases">
        <authorList>
            <person name="Abaymova A."/>
            <person name="Teymurazov M."/>
            <person name="Tazyna O."/>
            <person name="Chatushin Y."/>
            <person name="Svetoch E."/>
            <person name="Pereligyn V."/>
            <person name="Pohylenko V."/>
            <person name="Platonov M."/>
            <person name="Kartsev N."/>
            <person name="Skryabin Y."/>
            <person name="Sizova A."/>
            <person name="Solomentsev V."/>
            <person name="Kislichkina A."/>
            <person name="Bogun A."/>
        </authorList>
    </citation>
    <scope>NUCLEOTIDE SEQUENCE [LARGE SCALE GENOMIC DNA]</scope>
    <source>
        <strain evidence="4">SCPM-O-B-8398 (E28)</strain>
    </source>
</reference>
<feature type="domain" description="Rhamnogalacturonase A/B/Epimerase-like pectate lyase" evidence="1">
    <location>
        <begin position="65"/>
        <end position="246"/>
    </location>
</feature>
<dbReference type="EMBL" id="JABCAG010000073">
    <property type="protein sequence ID" value="NMP59700.1"/>
    <property type="molecule type" value="Genomic_DNA"/>
</dbReference>
<dbReference type="InterPro" id="IPR024535">
    <property type="entry name" value="RHGA/B-epi-like_pectate_lyase"/>
</dbReference>
<dbReference type="SUPFAM" id="SSF51126">
    <property type="entry name" value="Pectin lyase-like"/>
    <property type="match status" value="1"/>
</dbReference>
<dbReference type="Pfam" id="PF12708">
    <property type="entry name" value="Pect-lyase_RHGA_epim"/>
    <property type="match status" value="1"/>
</dbReference>
<feature type="domain" description="WxL" evidence="2">
    <location>
        <begin position="590"/>
        <end position="813"/>
    </location>
</feature>
<dbReference type="Proteomes" id="UP000557857">
    <property type="component" value="Unassembled WGS sequence"/>
</dbReference>
<dbReference type="Gene3D" id="2.160.20.10">
    <property type="entry name" value="Single-stranded right-handed beta-helix, Pectin lyase-like"/>
    <property type="match status" value="1"/>
</dbReference>
<comment type="caution">
    <text evidence="3">The sequence shown here is derived from an EMBL/GenBank/DDBJ whole genome shotgun (WGS) entry which is preliminary data.</text>
</comment>
<gene>
    <name evidence="3" type="ORF">HI921_14750</name>
</gene>
<dbReference type="RefSeq" id="WP_169059201.1">
    <property type="nucleotide sequence ID" value="NZ_JABCAG010000073.1"/>
</dbReference>
<name>A0A848N0K9_ENTMU</name>